<accession>A0A554WZ22</accession>
<reference evidence="1 2" key="1">
    <citation type="submission" date="2019-07" db="EMBL/GenBank/DDBJ databases">
        <title>Tepidimonas thermarum AA-1 draft genome.</title>
        <authorList>
            <person name="Da Costa M.S."/>
            <person name="Froufe H.J.C."/>
            <person name="Egas C."/>
            <person name="Albuquerque L."/>
        </authorList>
    </citation>
    <scope>NUCLEOTIDE SEQUENCE [LARGE SCALE GENOMIC DNA]</scope>
    <source>
        <strain evidence="1 2">AA-1</strain>
    </source>
</reference>
<dbReference type="Proteomes" id="UP000318542">
    <property type="component" value="Unassembled WGS sequence"/>
</dbReference>
<keyword evidence="2" id="KW-1185">Reference proteome</keyword>
<protein>
    <submittedName>
        <fullName evidence="1">Phenol hydroxylase subunit</fullName>
    </submittedName>
</protein>
<comment type="caution">
    <text evidence="1">The sequence shown here is derived from an EMBL/GenBank/DDBJ whole genome shotgun (WGS) entry which is preliminary data.</text>
</comment>
<name>A0A554WZ22_9BURK</name>
<sequence length="84" mass="9284">MSTPTPAPPPSAHSPAVDITRRFVRITAQRGPFVEFDFAIGWPELSVELVLPRAAFDEFCQRNAVTFLTTSPELPTPTPDDEET</sequence>
<evidence type="ECO:0000313" key="2">
    <source>
        <dbReference type="Proteomes" id="UP000318542"/>
    </source>
</evidence>
<gene>
    <name evidence="1" type="ORF">Tther_01844</name>
</gene>
<evidence type="ECO:0000313" key="1">
    <source>
        <dbReference type="EMBL" id="TSE28832.1"/>
    </source>
</evidence>
<dbReference type="OrthoDB" id="8564678at2"/>
<proteinExistence type="predicted"/>
<organism evidence="1 2">
    <name type="scientific">Tepidimonas thermarum</name>
    <dbReference type="NCBI Taxonomy" id="335431"/>
    <lineage>
        <taxon>Bacteria</taxon>
        <taxon>Pseudomonadati</taxon>
        <taxon>Pseudomonadota</taxon>
        <taxon>Betaproteobacteria</taxon>
        <taxon>Burkholderiales</taxon>
        <taxon>Tepidimonas</taxon>
    </lineage>
</organism>
<dbReference type="EMBL" id="VJOL01000036">
    <property type="protein sequence ID" value="TSE28832.1"/>
    <property type="molecule type" value="Genomic_DNA"/>
</dbReference>
<dbReference type="Pfam" id="PF06099">
    <property type="entry name" value="Phenol_hyd_sub"/>
    <property type="match status" value="1"/>
</dbReference>
<dbReference type="InterPro" id="IPR010353">
    <property type="entry name" value="DmpK"/>
</dbReference>
<dbReference type="AlphaFoldDB" id="A0A554WZ22"/>